<feature type="domain" description="Legume lectin" evidence="5">
    <location>
        <begin position="36"/>
        <end position="264"/>
    </location>
</feature>
<keyword evidence="4" id="KW-0472">Membrane</keyword>
<dbReference type="FunFam" id="2.60.120.200:FF:000141">
    <property type="entry name" value="L-type lectin-domain containing receptor kinase VIII.1"/>
    <property type="match status" value="1"/>
</dbReference>
<proteinExistence type="inferred from homology"/>
<dbReference type="AlphaFoldDB" id="A0A9Q0ZYN0"/>
<evidence type="ECO:0000313" key="7">
    <source>
        <dbReference type="Proteomes" id="UP001151529"/>
    </source>
</evidence>
<dbReference type="GO" id="GO:0030246">
    <property type="term" value="F:carbohydrate binding"/>
    <property type="evidence" value="ECO:0007669"/>
    <property type="project" value="UniProtKB-KW"/>
</dbReference>
<organism evidence="6 7">
    <name type="scientific">Salix viminalis</name>
    <name type="common">Common osier</name>
    <name type="synonym">Basket willow</name>
    <dbReference type="NCBI Taxonomy" id="40686"/>
    <lineage>
        <taxon>Eukaryota</taxon>
        <taxon>Viridiplantae</taxon>
        <taxon>Streptophyta</taxon>
        <taxon>Embryophyta</taxon>
        <taxon>Tracheophyta</taxon>
        <taxon>Spermatophyta</taxon>
        <taxon>Magnoliopsida</taxon>
        <taxon>eudicotyledons</taxon>
        <taxon>Gunneridae</taxon>
        <taxon>Pentapetalae</taxon>
        <taxon>rosids</taxon>
        <taxon>fabids</taxon>
        <taxon>Malpighiales</taxon>
        <taxon>Salicaceae</taxon>
        <taxon>Saliceae</taxon>
        <taxon>Salix</taxon>
    </lineage>
</organism>
<dbReference type="PANTHER" id="PTHR32401:SF48">
    <property type="entry name" value="LEGUME LECTIN DOMAIN-CONTAINING PROTEIN"/>
    <property type="match status" value="1"/>
</dbReference>
<dbReference type="OrthoDB" id="2019747at2759"/>
<feature type="transmembrane region" description="Helical" evidence="4">
    <location>
        <begin position="302"/>
        <end position="326"/>
    </location>
</feature>
<evidence type="ECO:0000256" key="4">
    <source>
        <dbReference type="SAM" id="Phobius"/>
    </source>
</evidence>
<name>A0A9Q0ZYN0_SALVM</name>
<gene>
    <name evidence="6" type="ORF">OIU85_002250</name>
</gene>
<dbReference type="Gene3D" id="2.60.120.200">
    <property type="match status" value="1"/>
</dbReference>
<keyword evidence="4" id="KW-1133">Transmembrane helix</keyword>
<dbReference type="GO" id="GO:0005524">
    <property type="term" value="F:ATP binding"/>
    <property type="evidence" value="ECO:0007669"/>
    <property type="project" value="UniProtKB-UniRule"/>
</dbReference>
<dbReference type="PROSITE" id="PS00307">
    <property type="entry name" value="LECTIN_LEGUME_BETA"/>
    <property type="match status" value="1"/>
</dbReference>
<dbReference type="Gene3D" id="3.30.200.20">
    <property type="entry name" value="Phosphorylase Kinase, domain 1"/>
    <property type="match status" value="1"/>
</dbReference>
<comment type="caution">
    <text evidence="6">The sequence shown here is derived from an EMBL/GenBank/DDBJ whole genome shotgun (WGS) entry which is preliminary data.</text>
</comment>
<dbReference type="CDD" id="cd06899">
    <property type="entry name" value="lectin_legume_LecRK_Arcelin_ConA"/>
    <property type="match status" value="1"/>
</dbReference>
<dbReference type="InterPro" id="IPR019825">
    <property type="entry name" value="Lectin_legB_Mn/Ca_BS"/>
</dbReference>
<dbReference type="InterPro" id="IPR011009">
    <property type="entry name" value="Kinase-like_dom_sf"/>
</dbReference>
<dbReference type="InterPro" id="IPR013320">
    <property type="entry name" value="ConA-like_dom_sf"/>
</dbReference>
<dbReference type="PANTHER" id="PTHR32401">
    <property type="entry name" value="CONCANAVALIN A-LIKE LECTIN FAMILY PROTEIN"/>
    <property type="match status" value="1"/>
</dbReference>
<dbReference type="SUPFAM" id="SSF56112">
    <property type="entry name" value="Protein kinase-like (PK-like)"/>
    <property type="match status" value="1"/>
</dbReference>
<dbReference type="InterPro" id="IPR017441">
    <property type="entry name" value="Protein_kinase_ATP_BS"/>
</dbReference>
<feature type="binding site" evidence="3">
    <location>
        <position position="390"/>
    </location>
    <ligand>
        <name>ATP</name>
        <dbReference type="ChEBI" id="CHEBI:30616"/>
    </ligand>
</feature>
<comment type="similarity">
    <text evidence="1">Belongs to the leguminous lectin family.</text>
</comment>
<evidence type="ECO:0000259" key="5">
    <source>
        <dbReference type="Pfam" id="PF00139"/>
    </source>
</evidence>
<dbReference type="Proteomes" id="UP001151529">
    <property type="component" value="Chromosome 16"/>
</dbReference>
<keyword evidence="4" id="KW-0812">Transmembrane</keyword>
<keyword evidence="3" id="KW-0547">Nucleotide-binding</keyword>
<dbReference type="EMBL" id="JAPFFL010000001">
    <property type="protein sequence ID" value="KAJ6751815.1"/>
    <property type="molecule type" value="Genomic_DNA"/>
</dbReference>
<dbReference type="Pfam" id="PF00139">
    <property type="entry name" value="Lectin_legB"/>
    <property type="match status" value="1"/>
</dbReference>
<dbReference type="PROSITE" id="PS00107">
    <property type="entry name" value="PROTEIN_KINASE_ATP"/>
    <property type="match status" value="1"/>
</dbReference>
<accession>A0A9Q0ZYN0</accession>
<protein>
    <recommendedName>
        <fullName evidence="5">Legume lectin domain-containing protein</fullName>
    </recommendedName>
</protein>
<evidence type="ECO:0000256" key="3">
    <source>
        <dbReference type="PROSITE-ProRule" id="PRU10141"/>
    </source>
</evidence>
<keyword evidence="3" id="KW-0067">ATP-binding</keyword>
<reference evidence="6" key="2">
    <citation type="journal article" date="2023" name="Int. J. Mol. Sci.">
        <title>De Novo Assembly and Annotation of 11 Diverse Shrub Willow (Salix) Genomes Reveals Novel Gene Organization in Sex-Linked Regions.</title>
        <authorList>
            <person name="Hyden B."/>
            <person name="Feng K."/>
            <person name="Yates T.B."/>
            <person name="Jawdy S."/>
            <person name="Cereghino C."/>
            <person name="Smart L.B."/>
            <person name="Muchero W."/>
        </authorList>
    </citation>
    <scope>NUCLEOTIDE SEQUENCE [LARGE SCALE GENOMIC DNA]</scope>
    <source>
        <tissue evidence="6">Shoot tip</tissue>
    </source>
</reference>
<reference evidence="6" key="1">
    <citation type="submission" date="2022-11" db="EMBL/GenBank/DDBJ databases">
        <authorList>
            <person name="Hyden B.L."/>
            <person name="Feng K."/>
            <person name="Yates T."/>
            <person name="Jawdy S."/>
            <person name="Smart L.B."/>
            <person name="Muchero W."/>
        </authorList>
    </citation>
    <scope>NUCLEOTIDE SEQUENCE</scope>
    <source>
        <tissue evidence="6">Shoot tip</tissue>
    </source>
</reference>
<dbReference type="SUPFAM" id="SSF49899">
    <property type="entry name" value="Concanavalin A-like lectins/glucanases"/>
    <property type="match status" value="1"/>
</dbReference>
<keyword evidence="2" id="KW-0430">Lectin</keyword>
<keyword evidence="7" id="KW-1185">Reference proteome</keyword>
<evidence type="ECO:0000256" key="2">
    <source>
        <dbReference type="ARBA" id="ARBA00022734"/>
    </source>
</evidence>
<dbReference type="InterPro" id="IPR001220">
    <property type="entry name" value="Legume_lectin_dom"/>
</dbReference>
<evidence type="ECO:0000256" key="1">
    <source>
        <dbReference type="ARBA" id="ARBA00007606"/>
    </source>
</evidence>
<evidence type="ECO:0000313" key="6">
    <source>
        <dbReference type="EMBL" id="KAJ6751815.1"/>
    </source>
</evidence>
<sequence length="479" mass="52751">MLSFKKAEQVFTAKHSSLFPSFEDPPLVLASSRNVSLEFPSFNLRNLTLLGDSYLRNGVIGLTRDVTVPSSSSGTVIYSNPIPFFDQESNTTASFSTRFSFSIHGVNENSYGDGLSFFISQDNQTLGSPGGYLGLVNSSQLTKNRFVAVEFDTRLDAHFNDPNDHHIGLDIDSLNSIKTADPILQNIDLKSGDLITAWIDYKNDLRVLKVYMSYSSLKPKKSLLTVHIDLSEYLKGDMYVGFSGSTEGSTELHLVANWSFKISGFLPLNPYSNPHNVSDSSLTITSPVIPKSNAANKRHRSLGFGLGVTGPAIFCAFLLAFGSISFRKWKKIERVKSLRAELVTGPKEFSYKELKLATRGFHSGRIIGVGAFGNVYKAFFKSSGTIAAVKRSKHSHEGKIIEAADSRLNGEFEEEEMRKLLLVGLSCANPDDMGRPTMRRVLQILNGEVEPIDVPRKKPSLTFSCGLALTIEDIVSDCD</sequence>
<dbReference type="InterPro" id="IPR050258">
    <property type="entry name" value="Leguminous_Lectin"/>
</dbReference>